<gene>
    <name evidence="1" type="ORF">MUK42_21026</name>
</gene>
<evidence type="ECO:0000313" key="1">
    <source>
        <dbReference type="EMBL" id="URE47016.1"/>
    </source>
</evidence>
<dbReference type="AlphaFoldDB" id="A0A9E7LB54"/>
<reference evidence="1" key="1">
    <citation type="submission" date="2022-05" db="EMBL/GenBank/DDBJ databases">
        <title>The Musa troglodytarum L. genome provides insights into the mechanism of non-climacteric behaviour and enrichment of carotenoids.</title>
        <authorList>
            <person name="Wang J."/>
        </authorList>
    </citation>
    <scope>NUCLEOTIDE SEQUENCE</scope>
    <source>
        <tissue evidence="1">Leaf</tissue>
    </source>
</reference>
<dbReference type="EMBL" id="CP097511">
    <property type="protein sequence ID" value="URE47016.1"/>
    <property type="molecule type" value="Genomic_DNA"/>
</dbReference>
<proteinExistence type="predicted"/>
<name>A0A9E7LB54_9LILI</name>
<dbReference type="Proteomes" id="UP001055439">
    <property type="component" value="Chromosome 9"/>
</dbReference>
<evidence type="ECO:0000313" key="2">
    <source>
        <dbReference type="Proteomes" id="UP001055439"/>
    </source>
</evidence>
<sequence>MTWIANEAVFFLDQVAENYTKDWEIPQRPSEVFLRLLGLQGNEGSKDNHILPMVASGKVESSGAFACLRHWETPTCSQALQLQIPFSDMLPCGRLELGGRRQP</sequence>
<protein>
    <submittedName>
        <fullName evidence="1">Uncharacterized protein</fullName>
    </submittedName>
</protein>
<accession>A0A9E7LB54</accession>
<keyword evidence="2" id="KW-1185">Reference proteome</keyword>
<organism evidence="1 2">
    <name type="scientific">Musa troglodytarum</name>
    <name type="common">fe'i banana</name>
    <dbReference type="NCBI Taxonomy" id="320322"/>
    <lineage>
        <taxon>Eukaryota</taxon>
        <taxon>Viridiplantae</taxon>
        <taxon>Streptophyta</taxon>
        <taxon>Embryophyta</taxon>
        <taxon>Tracheophyta</taxon>
        <taxon>Spermatophyta</taxon>
        <taxon>Magnoliopsida</taxon>
        <taxon>Liliopsida</taxon>
        <taxon>Zingiberales</taxon>
        <taxon>Musaceae</taxon>
        <taxon>Musa</taxon>
    </lineage>
</organism>